<dbReference type="EMBL" id="JAVRBG010000011">
    <property type="protein sequence ID" value="MDT0295221.1"/>
    <property type="molecule type" value="Genomic_DNA"/>
</dbReference>
<keyword evidence="1" id="KW-0732">Signal</keyword>
<proteinExistence type="predicted"/>
<evidence type="ECO:0000313" key="3">
    <source>
        <dbReference type="Proteomes" id="UP001182991"/>
    </source>
</evidence>
<accession>A0ABU2KKK0</accession>
<protein>
    <recommendedName>
        <fullName evidence="4">Lipoprotein</fullName>
    </recommendedName>
</protein>
<gene>
    <name evidence="2" type="ORF">RLT85_11320</name>
</gene>
<feature type="signal peptide" evidence="1">
    <location>
        <begin position="1"/>
        <end position="22"/>
    </location>
</feature>
<dbReference type="Proteomes" id="UP001182991">
    <property type="component" value="Unassembled WGS sequence"/>
</dbReference>
<dbReference type="RefSeq" id="WP_311402162.1">
    <property type="nucleotide sequence ID" value="NZ_JAVRBG010000011.1"/>
</dbReference>
<evidence type="ECO:0008006" key="4">
    <source>
        <dbReference type="Google" id="ProtNLM"/>
    </source>
</evidence>
<evidence type="ECO:0000313" key="2">
    <source>
        <dbReference type="EMBL" id="MDT0295221.1"/>
    </source>
</evidence>
<sequence>MKKVKIFLVLAFVSLSIISCNKDDDNDSSSSSNFLKVGDSEYTLKAGVIEDYGSFSTGVYNFDVLLTTSKLTTIAGEVLPQDEIFSGIYFELFTANENNLEEGVYNFSTSGEANTFEYGDIIIDATIGESEPTYYEITGGSFEVLDNGNTYNLKFEGMMENGQSFSGAYRGSLTKIVDTFEGKGTTSTKTRAFSRK</sequence>
<keyword evidence="3" id="KW-1185">Reference proteome</keyword>
<evidence type="ECO:0000256" key="1">
    <source>
        <dbReference type="SAM" id="SignalP"/>
    </source>
</evidence>
<reference evidence="3" key="1">
    <citation type="submission" date="2023-07" db="EMBL/GenBank/DDBJ databases">
        <title>Isolating and identifying novel microbial strains from the Mariana Trench.</title>
        <authorList>
            <person name="Fu H."/>
        </authorList>
    </citation>
    <scope>NUCLEOTIDE SEQUENCE [LARGE SCALE GENOMIC DNA]</scope>
    <source>
        <strain evidence="3">T-y2</strain>
    </source>
</reference>
<name>A0ABU2KKK0_9FLAO</name>
<comment type="caution">
    <text evidence="2">The sequence shown here is derived from an EMBL/GenBank/DDBJ whole genome shotgun (WGS) entry which is preliminary data.</text>
</comment>
<organism evidence="2 3">
    <name type="scientific">Mesonia ostreae</name>
    <dbReference type="NCBI Taxonomy" id="861110"/>
    <lineage>
        <taxon>Bacteria</taxon>
        <taxon>Pseudomonadati</taxon>
        <taxon>Bacteroidota</taxon>
        <taxon>Flavobacteriia</taxon>
        <taxon>Flavobacteriales</taxon>
        <taxon>Flavobacteriaceae</taxon>
        <taxon>Mesonia</taxon>
    </lineage>
</organism>
<dbReference type="PROSITE" id="PS51257">
    <property type="entry name" value="PROKAR_LIPOPROTEIN"/>
    <property type="match status" value="1"/>
</dbReference>
<feature type="chain" id="PRO_5045135254" description="Lipoprotein" evidence="1">
    <location>
        <begin position="23"/>
        <end position="196"/>
    </location>
</feature>